<accession>L1LDS7</accession>
<dbReference type="RefSeq" id="XP_004832852.1">
    <property type="nucleotide sequence ID" value="XM_004832795.1"/>
</dbReference>
<dbReference type="VEuPathDB" id="PiroplasmaDB:BEWA_054560"/>
<protein>
    <submittedName>
        <fullName evidence="2">Uncharacterized protein</fullName>
    </submittedName>
</protein>
<keyword evidence="3" id="KW-1185">Reference proteome</keyword>
<comment type="caution">
    <text evidence="2">The sequence shown here is derived from an EMBL/GenBank/DDBJ whole genome shotgun (WGS) entry which is preliminary data.</text>
</comment>
<feature type="compositionally biased region" description="Basic and acidic residues" evidence="1">
    <location>
        <begin position="183"/>
        <end position="199"/>
    </location>
</feature>
<dbReference type="KEGG" id="beq:BEWA_054560"/>
<feature type="region of interest" description="Disordered" evidence="1">
    <location>
        <begin position="1"/>
        <end position="199"/>
    </location>
</feature>
<reference evidence="2 3" key="1">
    <citation type="journal article" date="2012" name="BMC Genomics">
        <title>Comparative genomic analysis and phylogenetic position of Theileria equi.</title>
        <authorList>
            <person name="Kappmeyer L.S."/>
            <person name="Thiagarajan M."/>
            <person name="Herndon D.R."/>
            <person name="Ramsay J.D."/>
            <person name="Caler E."/>
            <person name="Djikeng A."/>
            <person name="Gillespie J.J."/>
            <person name="Lau A.O."/>
            <person name="Roalson E.H."/>
            <person name="Silva J.C."/>
            <person name="Silva M.G."/>
            <person name="Suarez C.E."/>
            <person name="Ueti M.W."/>
            <person name="Nene V.M."/>
            <person name="Mealey R.H."/>
            <person name="Knowles D.P."/>
            <person name="Brayton K.A."/>
        </authorList>
    </citation>
    <scope>NUCLEOTIDE SEQUENCE [LARGE SCALE GENOMIC DNA]</scope>
    <source>
        <strain evidence="2 3">WA</strain>
    </source>
</reference>
<evidence type="ECO:0000313" key="3">
    <source>
        <dbReference type="Proteomes" id="UP000031512"/>
    </source>
</evidence>
<proteinExistence type="predicted"/>
<feature type="compositionally biased region" description="Polar residues" evidence="1">
    <location>
        <begin position="98"/>
        <end position="108"/>
    </location>
</feature>
<dbReference type="GeneID" id="15803007"/>
<sequence>MSNSRGPSRTVSKELDRAKPSRTSSLRSDISVQKGQVTGYKFKQKVLTTTLSIDEEDLTSGAQKGSPLPKGSDVTKNVEATKKVPTTQIKSARGGKSPSESGRGSRQITLIDDGQPPKSKAPYRRSVSTGDSLEEDPESSTPRSGRFLKRTRSLISSPSINSASSKSTPTRVASKKGNSAAKTIKDYLTPKEPVQEDKEEQISQKIDQVNGDVKAIPQAKIAYIKAKDVISWLGDSNRDTPLALQLGHNGEYYTNTKGNNNWTKSSSVTPDNILQELDFWVCKNREAHIINLSEEGDQRGQNYSCPSCSGKQIKVTQTTHQDCTLYVHDIDGFTISRIKTKETNYTGLSNIGGVKSVNVYCTKNTVDAFLIYFKYEDLKSRKNENRWYSRCSGDTHWEVEKGFTGVPSVDDITSMKSLLTDSLTPMVIVNLSIDRESKEFRLKDVEYDGKLLDIKSDVSMKNLIAYYYSSDGIRNLLLLVEMRLNGNSRSLDGEKWISVARNGNTKVDVKKLENVVALLKRIEFPEPPSNTGKIIETSLITSDVLAGGAAVGLGIWKGPALLARLITRKYGGITHLQDDDGERLNEEYRFKRSKRTYHKLQESIMGLMTKYKSDLEHLDDKIKSLESQFFNNPPEATGLIKGWEGNVLNNAYASLSNGLKSRRGLHNKLKANFVQTQTVITEHIFSLTSSTCSISRMLLNNS</sequence>
<feature type="compositionally biased region" description="Polar residues" evidence="1">
    <location>
        <begin position="168"/>
        <end position="181"/>
    </location>
</feature>
<dbReference type="OrthoDB" id="364509at2759"/>
<dbReference type="AlphaFoldDB" id="L1LDS7"/>
<dbReference type="Proteomes" id="UP000031512">
    <property type="component" value="Unassembled WGS sequence"/>
</dbReference>
<evidence type="ECO:0000256" key="1">
    <source>
        <dbReference type="SAM" id="MobiDB-lite"/>
    </source>
</evidence>
<feature type="compositionally biased region" description="Polar residues" evidence="1">
    <location>
        <begin position="1"/>
        <end position="10"/>
    </location>
</feature>
<organism evidence="2 3">
    <name type="scientific">Theileria equi strain WA</name>
    <dbReference type="NCBI Taxonomy" id="1537102"/>
    <lineage>
        <taxon>Eukaryota</taxon>
        <taxon>Sar</taxon>
        <taxon>Alveolata</taxon>
        <taxon>Apicomplexa</taxon>
        <taxon>Aconoidasida</taxon>
        <taxon>Piroplasmida</taxon>
        <taxon>Theileriidae</taxon>
        <taxon>Theileria</taxon>
    </lineage>
</organism>
<feature type="compositionally biased region" description="Low complexity" evidence="1">
    <location>
        <begin position="153"/>
        <end position="167"/>
    </location>
</feature>
<feature type="compositionally biased region" description="Polar residues" evidence="1">
    <location>
        <begin position="21"/>
        <end position="36"/>
    </location>
</feature>
<gene>
    <name evidence="2" type="ORF">BEWA_054560</name>
</gene>
<dbReference type="EMBL" id="ACOU01000003">
    <property type="protein sequence ID" value="EKX73400.1"/>
    <property type="molecule type" value="Genomic_DNA"/>
</dbReference>
<dbReference type="eggNOG" id="ENOG502T1KP">
    <property type="taxonomic scope" value="Eukaryota"/>
</dbReference>
<evidence type="ECO:0000313" key="2">
    <source>
        <dbReference type="EMBL" id="EKX73400.1"/>
    </source>
</evidence>
<name>L1LDS7_THEEQ</name>